<keyword evidence="5" id="KW-1185">Reference proteome</keyword>
<dbReference type="RefSeq" id="WP_054761238.1">
    <property type="nucleotide sequence ID" value="NZ_JYDC01000042.1"/>
</dbReference>
<dbReference type="InterPro" id="IPR013785">
    <property type="entry name" value="Aldolase_TIM"/>
</dbReference>
<keyword evidence="2" id="KW-0560">Oxidoreductase</keyword>
<gene>
    <name evidence="4" type="ORF">TY91_09490</name>
</gene>
<evidence type="ECO:0000256" key="1">
    <source>
        <dbReference type="ARBA" id="ARBA00022630"/>
    </source>
</evidence>
<dbReference type="EMBL" id="JYDC01000042">
    <property type="protein sequence ID" value="KZL40124.1"/>
    <property type="molecule type" value="Genomic_DNA"/>
</dbReference>
<protein>
    <submittedName>
        <fullName evidence="4">NADH-dependent flavin oxidoreductase</fullName>
    </submittedName>
</protein>
<dbReference type="Gene3D" id="3.20.20.70">
    <property type="entry name" value="Aldolase class I"/>
    <property type="match status" value="1"/>
</dbReference>
<keyword evidence="1" id="KW-0285">Flavoprotein</keyword>
<name>A0A161VHR8_SECCO</name>
<evidence type="ECO:0000256" key="2">
    <source>
        <dbReference type="ARBA" id="ARBA00023002"/>
    </source>
</evidence>
<dbReference type="CDD" id="cd04735">
    <property type="entry name" value="OYE_like_4_FMN"/>
    <property type="match status" value="1"/>
</dbReference>
<dbReference type="PANTHER" id="PTHR43656:SF2">
    <property type="entry name" value="BINDING OXIDOREDUCTASE, PUTATIVE (AFU_ORTHOLOGUE AFUA_2G08260)-RELATED"/>
    <property type="match status" value="1"/>
</dbReference>
<organism evidence="4 5">
    <name type="scientific">Secundilactobacillus collinoides</name>
    <name type="common">Lactobacillus collinoides</name>
    <dbReference type="NCBI Taxonomy" id="33960"/>
    <lineage>
        <taxon>Bacteria</taxon>
        <taxon>Bacillati</taxon>
        <taxon>Bacillota</taxon>
        <taxon>Bacilli</taxon>
        <taxon>Lactobacillales</taxon>
        <taxon>Lactobacillaceae</taxon>
        <taxon>Secundilactobacillus</taxon>
    </lineage>
</organism>
<dbReference type="AlphaFoldDB" id="A0A161VHR8"/>
<evidence type="ECO:0000259" key="3">
    <source>
        <dbReference type="Pfam" id="PF00724"/>
    </source>
</evidence>
<dbReference type="PATRIC" id="fig|33960.6.peg.2492"/>
<feature type="domain" description="NADH:flavin oxidoreductase/NADH oxidase N-terminal" evidence="3">
    <location>
        <begin position="8"/>
        <end position="334"/>
    </location>
</feature>
<accession>A0A161VHR8</accession>
<evidence type="ECO:0000313" key="4">
    <source>
        <dbReference type="EMBL" id="KZL40124.1"/>
    </source>
</evidence>
<dbReference type="InterPro" id="IPR001155">
    <property type="entry name" value="OxRdtase_FMN_N"/>
</dbReference>
<sequence>MTTHQFLSPFQFNNGLTLKNRVVMSPMTTMTSFYNGMVTSDELNYYAARAAGPGLVITAVANVADSGKGFEGELSVANDDMIPGLTALARTLHQNGTKAVLQIFHAGRKSNHHILRGEQPVSASAVAAVYPADSETPRAMTEDEIQQLVVDFGDATRRAIIAGFDGVELHGANTYLLQQFFSPNSNQRTDNWGGSRDKRMAFPLAVIKSVQATIAKYADHPFLLGYRISPEEIENPGIRLEDSLYFVDQIKDKVDYIHMSMGNYKRTSLNDKTNTQTLLSQFAAHTNGIIPLIGIGSVETPADADAVLADGGTLVAIGREFLREPQWVQKVTAGDEASLRFEMSPNDMDELAIPSVMQTYLKTSFHDVMHFSNDADKAQDYQNTMAPMEGFEKKL</sequence>
<reference evidence="4 5" key="1">
    <citation type="submission" date="2015-02" db="EMBL/GenBank/DDBJ databases">
        <title>Draft genome sequence of Lactobacillus collinoides CUPV2371 isolated from a natural cider, the first genome sequence of a strain of this species.</title>
        <authorList>
            <person name="Puertas A.I."/>
            <person name="Spano G."/>
            <person name="Capozzi V."/>
            <person name="Lamontanara A."/>
            <person name="Orru L."/>
            <person name="Duenas M.T."/>
        </authorList>
    </citation>
    <scope>NUCLEOTIDE SEQUENCE [LARGE SCALE GENOMIC DNA]</scope>
    <source>
        <strain evidence="4 5">237</strain>
    </source>
</reference>
<proteinExistence type="predicted"/>
<dbReference type="Proteomes" id="UP000076480">
    <property type="component" value="Unassembled WGS sequence"/>
</dbReference>
<dbReference type="SUPFAM" id="SSF51395">
    <property type="entry name" value="FMN-linked oxidoreductases"/>
    <property type="match status" value="1"/>
</dbReference>
<dbReference type="OrthoDB" id="9772736at2"/>
<dbReference type="GO" id="GO:0016491">
    <property type="term" value="F:oxidoreductase activity"/>
    <property type="evidence" value="ECO:0007669"/>
    <property type="project" value="UniProtKB-KW"/>
</dbReference>
<dbReference type="GO" id="GO:0010181">
    <property type="term" value="F:FMN binding"/>
    <property type="evidence" value="ECO:0007669"/>
    <property type="project" value="InterPro"/>
</dbReference>
<dbReference type="Pfam" id="PF00724">
    <property type="entry name" value="Oxidored_FMN"/>
    <property type="match status" value="1"/>
</dbReference>
<evidence type="ECO:0000313" key="5">
    <source>
        <dbReference type="Proteomes" id="UP000076480"/>
    </source>
</evidence>
<dbReference type="InterPro" id="IPR051799">
    <property type="entry name" value="NADH_flavin_oxidoreductase"/>
</dbReference>
<comment type="caution">
    <text evidence="4">The sequence shown here is derived from an EMBL/GenBank/DDBJ whole genome shotgun (WGS) entry which is preliminary data.</text>
</comment>
<dbReference type="PANTHER" id="PTHR43656">
    <property type="entry name" value="BINDING OXIDOREDUCTASE, PUTATIVE (AFU_ORTHOLOGUE AFUA_2G08260)-RELATED"/>
    <property type="match status" value="1"/>
</dbReference>